<dbReference type="RefSeq" id="WP_231916391.1">
    <property type="nucleotide sequence ID" value="NZ_LT607756.1"/>
</dbReference>
<dbReference type="SUPFAM" id="SSF56024">
    <property type="entry name" value="Phospholipase D/nuclease"/>
    <property type="match status" value="1"/>
</dbReference>
<dbReference type="Proteomes" id="UP000094707">
    <property type="component" value="Chromosome I"/>
</dbReference>
<dbReference type="KEGG" id="mcub:MCBB_0585"/>
<name>A0A1D3L0Z1_9EURY</name>
<organism evidence="2 3">
    <name type="scientific">Methanobacterium congolense</name>
    <dbReference type="NCBI Taxonomy" id="118062"/>
    <lineage>
        <taxon>Archaea</taxon>
        <taxon>Methanobacteriati</taxon>
        <taxon>Methanobacteriota</taxon>
        <taxon>Methanomada group</taxon>
        <taxon>Methanobacteria</taxon>
        <taxon>Methanobacteriales</taxon>
        <taxon>Methanobacteriaceae</taxon>
        <taxon>Methanobacterium</taxon>
    </lineage>
</organism>
<dbReference type="CDD" id="cd09124">
    <property type="entry name" value="PLDc_like_TrmB_middle"/>
    <property type="match status" value="1"/>
</dbReference>
<dbReference type="Pfam" id="PF01978">
    <property type="entry name" value="TrmB"/>
    <property type="match status" value="1"/>
</dbReference>
<dbReference type="AlphaFoldDB" id="A0A1D3L0Z1"/>
<protein>
    <submittedName>
        <fullName evidence="2">HTH-type sugar sensing transcriptional regulator TrmBL1</fullName>
    </submittedName>
</protein>
<dbReference type="InterPro" id="IPR036390">
    <property type="entry name" value="WH_DNA-bd_sf"/>
</dbReference>
<evidence type="ECO:0000313" key="2">
    <source>
        <dbReference type="EMBL" id="SCG85159.1"/>
    </source>
</evidence>
<dbReference type="InterPro" id="IPR051797">
    <property type="entry name" value="TrmB-like"/>
</dbReference>
<dbReference type="Gene3D" id="3.30.870.10">
    <property type="entry name" value="Endonuclease Chain A"/>
    <property type="match status" value="1"/>
</dbReference>
<dbReference type="InterPro" id="IPR002831">
    <property type="entry name" value="Tscrpt_reg_TrmB_N"/>
</dbReference>
<evidence type="ECO:0000259" key="1">
    <source>
        <dbReference type="Pfam" id="PF01978"/>
    </source>
</evidence>
<gene>
    <name evidence="2" type="primary">trmBL1</name>
    <name evidence="2" type="ORF">MCBB_0585</name>
</gene>
<dbReference type="PANTHER" id="PTHR34293:SF1">
    <property type="entry name" value="HTH-TYPE TRANSCRIPTIONAL REGULATOR TRMBL2"/>
    <property type="match status" value="1"/>
</dbReference>
<dbReference type="GeneID" id="30411442"/>
<dbReference type="EMBL" id="LT607756">
    <property type="protein sequence ID" value="SCG85159.1"/>
    <property type="molecule type" value="Genomic_DNA"/>
</dbReference>
<keyword evidence="3" id="KW-1185">Reference proteome</keyword>
<dbReference type="PANTHER" id="PTHR34293">
    <property type="entry name" value="HTH-TYPE TRANSCRIPTIONAL REGULATOR TRMBL2"/>
    <property type="match status" value="1"/>
</dbReference>
<sequence>MADIPVENETLNALKTMGLTDYETRAYVALTSVISGTATELSEASNVPRSKIYVVLKSLVKKGFVEMSRGKPLQFTVVPPHEVFKRSRNEIMETMDKAEAELNVVYETQIPNVPAPIWLVHGPEKIVNKELEIISRAEESLIIMAGFMFKEEPSKLKELIKPVIKKGVDVRIITVPHSVVDDDVIHVSPVLENVGCDLKVLQIPNIKMVLRDKKEMLVAFSKFSGESAVSKTSIGIWNQYKEFVETIGGIYEFVWSTELFKEAQI</sequence>
<dbReference type="PATRIC" id="fig|129848.4.peg.588"/>
<dbReference type="SUPFAM" id="SSF46785">
    <property type="entry name" value="Winged helix' DNA-binding domain"/>
    <property type="match status" value="1"/>
</dbReference>
<reference evidence="2 3" key="1">
    <citation type="submission" date="2016-08" db="EMBL/GenBank/DDBJ databases">
        <authorList>
            <person name="Seilhamer J.J."/>
        </authorList>
    </citation>
    <scope>NUCLEOTIDE SEQUENCE [LARGE SCALE GENOMIC DNA]</scope>
    <source>
        <strain evidence="2">Buetzberg</strain>
    </source>
</reference>
<evidence type="ECO:0000313" key="3">
    <source>
        <dbReference type="Proteomes" id="UP000094707"/>
    </source>
</evidence>
<feature type="domain" description="Transcription regulator TrmB N-terminal" evidence="1">
    <location>
        <begin position="14"/>
        <end position="80"/>
    </location>
</feature>
<dbReference type="InterPro" id="IPR036388">
    <property type="entry name" value="WH-like_DNA-bd_sf"/>
</dbReference>
<dbReference type="Gene3D" id="1.10.10.10">
    <property type="entry name" value="Winged helix-like DNA-binding domain superfamily/Winged helix DNA-binding domain"/>
    <property type="match status" value="1"/>
</dbReference>
<dbReference type="STRING" id="118062.MCBB_0585"/>
<proteinExistence type="predicted"/>
<accession>A0A1D3L0Z1</accession>